<organism evidence="3 4">
    <name type="scientific">Saccharopolyspora erythraea</name>
    <name type="common">Streptomyces erythraeus</name>
    <dbReference type="NCBI Taxonomy" id="1836"/>
    <lineage>
        <taxon>Bacteria</taxon>
        <taxon>Bacillati</taxon>
        <taxon>Actinomycetota</taxon>
        <taxon>Actinomycetes</taxon>
        <taxon>Pseudonocardiales</taxon>
        <taxon>Pseudonocardiaceae</taxon>
        <taxon>Saccharopolyspora</taxon>
    </lineage>
</organism>
<gene>
    <name evidence="3" type="ORF">GCM10009533_62160</name>
</gene>
<dbReference type="InterPro" id="IPR006016">
    <property type="entry name" value="UspA"/>
</dbReference>
<dbReference type="PRINTS" id="PR01438">
    <property type="entry name" value="UNVRSLSTRESS"/>
</dbReference>
<evidence type="ECO:0000313" key="3">
    <source>
        <dbReference type="EMBL" id="GAA0555892.1"/>
    </source>
</evidence>
<dbReference type="PANTHER" id="PTHR46553:SF3">
    <property type="entry name" value="ADENINE NUCLEOTIDE ALPHA HYDROLASES-LIKE SUPERFAMILY PROTEIN"/>
    <property type="match status" value="1"/>
</dbReference>
<dbReference type="EMBL" id="BAAAGS010000068">
    <property type="protein sequence ID" value="GAA0555892.1"/>
    <property type="molecule type" value="Genomic_DNA"/>
</dbReference>
<proteinExistence type="inferred from homology"/>
<sequence length="140" mass="14833">MADKIVVGVDGSAESKAALRWALRQAELTGSRIVAMMAWDSPPIYGWEDAPSQDLNARAAETLGDALREVAPEGTTVEIEKQVANGHPAKALLEESEDADILVLGNRGHGGFTGVLLGSVSQYCIHHATCPVMVVRAPKT</sequence>
<dbReference type="Gene3D" id="3.40.50.620">
    <property type="entry name" value="HUPs"/>
    <property type="match status" value="1"/>
</dbReference>
<dbReference type="PANTHER" id="PTHR46553">
    <property type="entry name" value="ADENINE NUCLEOTIDE ALPHA HYDROLASES-LIKE SUPERFAMILY PROTEIN"/>
    <property type="match status" value="1"/>
</dbReference>
<dbReference type="CDD" id="cd00293">
    <property type="entry name" value="USP-like"/>
    <property type="match status" value="1"/>
</dbReference>
<comment type="similarity">
    <text evidence="1">Belongs to the universal stress protein A family.</text>
</comment>
<evidence type="ECO:0000256" key="1">
    <source>
        <dbReference type="ARBA" id="ARBA00008791"/>
    </source>
</evidence>
<dbReference type="SUPFAM" id="SSF52402">
    <property type="entry name" value="Adenine nucleotide alpha hydrolases-like"/>
    <property type="match status" value="1"/>
</dbReference>
<dbReference type="InterPro" id="IPR006015">
    <property type="entry name" value="Universal_stress_UspA"/>
</dbReference>
<dbReference type="Pfam" id="PF00582">
    <property type="entry name" value="Usp"/>
    <property type="match status" value="1"/>
</dbReference>
<dbReference type="Proteomes" id="UP001500729">
    <property type="component" value="Unassembled WGS sequence"/>
</dbReference>
<evidence type="ECO:0000259" key="2">
    <source>
        <dbReference type="Pfam" id="PF00582"/>
    </source>
</evidence>
<reference evidence="3 4" key="1">
    <citation type="journal article" date="2019" name="Int. J. Syst. Evol. Microbiol.">
        <title>The Global Catalogue of Microorganisms (GCM) 10K type strain sequencing project: providing services to taxonomists for standard genome sequencing and annotation.</title>
        <authorList>
            <consortium name="The Broad Institute Genomics Platform"/>
            <consortium name="The Broad Institute Genome Sequencing Center for Infectious Disease"/>
            <person name="Wu L."/>
            <person name="Ma J."/>
        </authorList>
    </citation>
    <scope>NUCLEOTIDE SEQUENCE [LARGE SCALE GENOMIC DNA]</scope>
    <source>
        <strain evidence="3 4">JCM 10303</strain>
    </source>
</reference>
<comment type="caution">
    <text evidence="3">The sequence shown here is derived from an EMBL/GenBank/DDBJ whole genome shotgun (WGS) entry which is preliminary data.</text>
</comment>
<evidence type="ECO:0000313" key="4">
    <source>
        <dbReference type="Proteomes" id="UP001500729"/>
    </source>
</evidence>
<protein>
    <submittedName>
        <fullName evidence="3">Universal stress protein</fullName>
    </submittedName>
</protein>
<feature type="domain" description="UspA" evidence="2">
    <location>
        <begin position="1"/>
        <end position="136"/>
    </location>
</feature>
<name>A0ABN1DZ53_SACER</name>
<accession>A0ABN1DZ53</accession>
<dbReference type="RefSeq" id="WP_009949598.1">
    <property type="nucleotide sequence ID" value="NZ_BAAAGS010000068.1"/>
</dbReference>
<keyword evidence="4" id="KW-1185">Reference proteome</keyword>
<dbReference type="InterPro" id="IPR014729">
    <property type="entry name" value="Rossmann-like_a/b/a_fold"/>
</dbReference>